<evidence type="ECO:0000313" key="2">
    <source>
        <dbReference type="EMBL" id="OWF35678.1"/>
    </source>
</evidence>
<gene>
    <name evidence="2" type="ORF">KP79_PYT04888</name>
</gene>
<keyword evidence="1" id="KW-0732">Signal</keyword>
<dbReference type="AlphaFoldDB" id="A0A210PGR7"/>
<dbReference type="OrthoDB" id="6138833at2759"/>
<dbReference type="EMBL" id="NEDP02076713">
    <property type="protein sequence ID" value="OWF35678.1"/>
    <property type="molecule type" value="Genomic_DNA"/>
</dbReference>
<feature type="chain" id="PRO_5012351965" evidence="1">
    <location>
        <begin position="18"/>
        <end position="136"/>
    </location>
</feature>
<proteinExistence type="predicted"/>
<sequence>MYCALAVVVCLIGQICCMTTIPPSTHHPHRPHESNEFDQALFYYDALSHQMVMKRGDTCYIEKLKMSTRPQVHTTDGILKLENDLMVLVAKGNHTQMSHDDVLKLSIHVEHMCASQDVFVVSRPHHHHTTTMMPIG</sequence>
<feature type="signal peptide" evidence="1">
    <location>
        <begin position="1"/>
        <end position="17"/>
    </location>
</feature>
<organism evidence="2 3">
    <name type="scientific">Mizuhopecten yessoensis</name>
    <name type="common">Japanese scallop</name>
    <name type="synonym">Patinopecten yessoensis</name>
    <dbReference type="NCBI Taxonomy" id="6573"/>
    <lineage>
        <taxon>Eukaryota</taxon>
        <taxon>Metazoa</taxon>
        <taxon>Spiralia</taxon>
        <taxon>Lophotrochozoa</taxon>
        <taxon>Mollusca</taxon>
        <taxon>Bivalvia</taxon>
        <taxon>Autobranchia</taxon>
        <taxon>Pteriomorphia</taxon>
        <taxon>Pectinida</taxon>
        <taxon>Pectinoidea</taxon>
        <taxon>Pectinidae</taxon>
        <taxon>Mizuhopecten</taxon>
    </lineage>
</organism>
<keyword evidence="3" id="KW-1185">Reference proteome</keyword>
<accession>A0A210PGR7</accession>
<dbReference type="Proteomes" id="UP000242188">
    <property type="component" value="Unassembled WGS sequence"/>
</dbReference>
<evidence type="ECO:0000256" key="1">
    <source>
        <dbReference type="SAM" id="SignalP"/>
    </source>
</evidence>
<protein>
    <submittedName>
        <fullName evidence="2">Uncharacterized protein</fullName>
    </submittedName>
</protein>
<name>A0A210PGR7_MIZYE</name>
<evidence type="ECO:0000313" key="3">
    <source>
        <dbReference type="Proteomes" id="UP000242188"/>
    </source>
</evidence>
<comment type="caution">
    <text evidence="2">The sequence shown here is derived from an EMBL/GenBank/DDBJ whole genome shotgun (WGS) entry which is preliminary data.</text>
</comment>
<reference evidence="2 3" key="1">
    <citation type="journal article" date="2017" name="Nat. Ecol. Evol.">
        <title>Scallop genome provides insights into evolution of bilaterian karyotype and development.</title>
        <authorList>
            <person name="Wang S."/>
            <person name="Zhang J."/>
            <person name="Jiao W."/>
            <person name="Li J."/>
            <person name="Xun X."/>
            <person name="Sun Y."/>
            <person name="Guo X."/>
            <person name="Huan P."/>
            <person name="Dong B."/>
            <person name="Zhang L."/>
            <person name="Hu X."/>
            <person name="Sun X."/>
            <person name="Wang J."/>
            <person name="Zhao C."/>
            <person name="Wang Y."/>
            <person name="Wang D."/>
            <person name="Huang X."/>
            <person name="Wang R."/>
            <person name="Lv J."/>
            <person name="Li Y."/>
            <person name="Zhang Z."/>
            <person name="Liu B."/>
            <person name="Lu W."/>
            <person name="Hui Y."/>
            <person name="Liang J."/>
            <person name="Zhou Z."/>
            <person name="Hou R."/>
            <person name="Li X."/>
            <person name="Liu Y."/>
            <person name="Li H."/>
            <person name="Ning X."/>
            <person name="Lin Y."/>
            <person name="Zhao L."/>
            <person name="Xing Q."/>
            <person name="Dou J."/>
            <person name="Li Y."/>
            <person name="Mao J."/>
            <person name="Guo H."/>
            <person name="Dou H."/>
            <person name="Li T."/>
            <person name="Mu C."/>
            <person name="Jiang W."/>
            <person name="Fu Q."/>
            <person name="Fu X."/>
            <person name="Miao Y."/>
            <person name="Liu J."/>
            <person name="Yu Q."/>
            <person name="Li R."/>
            <person name="Liao H."/>
            <person name="Li X."/>
            <person name="Kong Y."/>
            <person name="Jiang Z."/>
            <person name="Chourrout D."/>
            <person name="Li R."/>
            <person name="Bao Z."/>
        </authorList>
    </citation>
    <scope>NUCLEOTIDE SEQUENCE [LARGE SCALE GENOMIC DNA]</scope>
    <source>
        <strain evidence="2 3">PY_sf001</strain>
    </source>
</reference>